<evidence type="ECO:0000313" key="3">
    <source>
        <dbReference type="Proteomes" id="UP001499933"/>
    </source>
</evidence>
<keyword evidence="3" id="KW-1185">Reference proteome</keyword>
<feature type="transmembrane region" description="Helical" evidence="1">
    <location>
        <begin position="251"/>
        <end position="272"/>
    </location>
</feature>
<dbReference type="InterPro" id="IPR009339">
    <property type="entry name" value="DUF998"/>
</dbReference>
<keyword evidence="1" id="KW-0472">Membrane</keyword>
<sequence>MSTDFLASSSALTDAASPPPLLRVESAAVYLALLSGVVGGLYGLIVSLIYPQLPLNGEWSFGVFAAIGSSVIAAAISAIGYWGSRRRPGQEWRRSLAPWKFTVNTISVVIVHTALAYLATYVVYLVLALGFVDLPIVAFWAIVLMAVTLGMTAYIVFLSVSRMTTQRMSSLLMAFIVLGTLTAMVTTPDKEWWQVHFSHLGTFDDMSSWIFNGTLIAGGLLVTTFAVYIANDMHTLVDAGRLSNRSSPRTVSTLFVIMGVMLAGVGLCPVDVNMTVHNLSASGMAIIFMVLLIGGPRFLRGMPRTYFVSAWSFLGALVASIVLFIPAVGYFSLTAFEIIVFALIFGWIAVFIRFLGVAGQHE</sequence>
<organism evidence="2 3">
    <name type="scientific">Microbacterium deminutum</name>
    <dbReference type="NCBI Taxonomy" id="344164"/>
    <lineage>
        <taxon>Bacteria</taxon>
        <taxon>Bacillati</taxon>
        <taxon>Actinomycetota</taxon>
        <taxon>Actinomycetes</taxon>
        <taxon>Micrococcales</taxon>
        <taxon>Microbacteriaceae</taxon>
        <taxon>Microbacterium</taxon>
    </lineage>
</organism>
<protein>
    <submittedName>
        <fullName evidence="2">ABC transporter permease</fullName>
    </submittedName>
</protein>
<feature type="transmembrane region" description="Helical" evidence="1">
    <location>
        <begin position="311"/>
        <end position="332"/>
    </location>
</feature>
<keyword evidence="1" id="KW-1133">Transmembrane helix</keyword>
<feature type="transmembrane region" description="Helical" evidence="1">
    <location>
        <begin position="338"/>
        <end position="356"/>
    </location>
</feature>
<feature type="transmembrane region" description="Helical" evidence="1">
    <location>
        <begin position="170"/>
        <end position="188"/>
    </location>
</feature>
<accession>A0ABP5C0Q3</accession>
<feature type="transmembrane region" description="Helical" evidence="1">
    <location>
        <begin position="208"/>
        <end position="230"/>
    </location>
</feature>
<evidence type="ECO:0000256" key="1">
    <source>
        <dbReference type="SAM" id="Phobius"/>
    </source>
</evidence>
<name>A0ABP5C0Q3_9MICO</name>
<comment type="caution">
    <text evidence="2">The sequence shown here is derived from an EMBL/GenBank/DDBJ whole genome shotgun (WGS) entry which is preliminary data.</text>
</comment>
<feature type="transmembrane region" description="Helical" evidence="1">
    <location>
        <begin position="27"/>
        <end position="49"/>
    </location>
</feature>
<feature type="transmembrane region" description="Helical" evidence="1">
    <location>
        <begin position="61"/>
        <end position="82"/>
    </location>
</feature>
<dbReference type="EMBL" id="BAAAOG010000002">
    <property type="protein sequence ID" value="GAA1954456.1"/>
    <property type="molecule type" value="Genomic_DNA"/>
</dbReference>
<dbReference type="Proteomes" id="UP001499933">
    <property type="component" value="Unassembled WGS sequence"/>
</dbReference>
<feature type="transmembrane region" description="Helical" evidence="1">
    <location>
        <begin position="137"/>
        <end position="158"/>
    </location>
</feature>
<reference evidence="3" key="1">
    <citation type="journal article" date="2019" name="Int. J. Syst. Evol. Microbiol.">
        <title>The Global Catalogue of Microorganisms (GCM) 10K type strain sequencing project: providing services to taxonomists for standard genome sequencing and annotation.</title>
        <authorList>
            <consortium name="The Broad Institute Genomics Platform"/>
            <consortium name="The Broad Institute Genome Sequencing Center for Infectious Disease"/>
            <person name="Wu L."/>
            <person name="Ma J."/>
        </authorList>
    </citation>
    <scope>NUCLEOTIDE SEQUENCE [LARGE SCALE GENOMIC DNA]</scope>
    <source>
        <strain evidence="3">JCM 14901</strain>
    </source>
</reference>
<feature type="transmembrane region" description="Helical" evidence="1">
    <location>
        <begin position="103"/>
        <end position="131"/>
    </location>
</feature>
<dbReference type="Pfam" id="PF06197">
    <property type="entry name" value="DUF998"/>
    <property type="match status" value="1"/>
</dbReference>
<proteinExistence type="predicted"/>
<evidence type="ECO:0000313" key="2">
    <source>
        <dbReference type="EMBL" id="GAA1954456.1"/>
    </source>
</evidence>
<keyword evidence="1" id="KW-0812">Transmembrane</keyword>
<gene>
    <name evidence="2" type="ORF">GCM10009776_15510</name>
</gene>
<feature type="transmembrane region" description="Helical" evidence="1">
    <location>
        <begin position="278"/>
        <end position="299"/>
    </location>
</feature>
<dbReference type="RefSeq" id="WP_344093065.1">
    <property type="nucleotide sequence ID" value="NZ_BAAAOG010000002.1"/>
</dbReference>